<dbReference type="InterPro" id="IPR036291">
    <property type="entry name" value="NAD(P)-bd_dom_sf"/>
</dbReference>
<dbReference type="InterPro" id="IPR016040">
    <property type="entry name" value="NAD(P)-bd_dom"/>
</dbReference>
<gene>
    <name evidence="2" type="ORF">EPA93_34330</name>
</gene>
<dbReference type="RefSeq" id="WP_129891835.1">
    <property type="nucleotide sequence ID" value="NZ_CP035758.1"/>
</dbReference>
<evidence type="ECO:0000313" key="2">
    <source>
        <dbReference type="EMBL" id="QBD80773.1"/>
    </source>
</evidence>
<dbReference type="InterPro" id="IPR051207">
    <property type="entry name" value="ComplexI_NDUFA9_subunit"/>
</dbReference>
<dbReference type="GO" id="GO:0044877">
    <property type="term" value="F:protein-containing complex binding"/>
    <property type="evidence" value="ECO:0007669"/>
    <property type="project" value="TreeGrafter"/>
</dbReference>
<dbReference type="EMBL" id="CP035758">
    <property type="protein sequence ID" value="QBD80773.1"/>
    <property type="molecule type" value="Genomic_DNA"/>
</dbReference>
<sequence length="261" mass="28613">MQNILVTGGTGTLGSLVVTQLVEAGSHVRIMSRRSAPGNLLPETEWTQADLETGEGLAAAVQGVDVIVHTASSPFRHTQQIDVDGTQRLLEQAHAAAVAHLVYISIVGIDRIPFAYYQCKRAAEDLIQQSDIPLSILRATQFHSLIDGFLQAATTLPLVTPLPTTLRFQPVAESEVAQRLREIAQSNPSGRLPDMGGPEVHPLGELARSWLSLRGMRRAVIPLWLPGKSVQGFRRGYNTCPEQAVGKITWAEWVKQKYLRQ</sequence>
<proteinExistence type="predicted"/>
<keyword evidence="3" id="KW-1185">Reference proteome</keyword>
<name>A0A4P6JZ58_KTERU</name>
<dbReference type="OrthoDB" id="9771302at2"/>
<dbReference type="PANTHER" id="PTHR12126:SF11">
    <property type="entry name" value="NADH DEHYDROGENASE [UBIQUINONE] 1 ALPHA SUBCOMPLEX SUBUNIT 9, MITOCHONDRIAL"/>
    <property type="match status" value="1"/>
</dbReference>
<feature type="domain" description="NAD(P)-binding" evidence="1">
    <location>
        <begin position="8"/>
        <end position="142"/>
    </location>
</feature>
<dbReference type="Pfam" id="PF13460">
    <property type="entry name" value="NAD_binding_10"/>
    <property type="match status" value="1"/>
</dbReference>
<dbReference type="PANTHER" id="PTHR12126">
    <property type="entry name" value="NADH-UBIQUINONE OXIDOREDUCTASE 39 KDA SUBUNIT-RELATED"/>
    <property type="match status" value="1"/>
</dbReference>
<dbReference type="Proteomes" id="UP000290365">
    <property type="component" value="Chromosome"/>
</dbReference>
<dbReference type="KEGG" id="kbs:EPA93_34330"/>
<evidence type="ECO:0000313" key="3">
    <source>
        <dbReference type="Proteomes" id="UP000290365"/>
    </source>
</evidence>
<protein>
    <submittedName>
        <fullName evidence="2">SDR family oxidoreductase</fullName>
    </submittedName>
</protein>
<evidence type="ECO:0000259" key="1">
    <source>
        <dbReference type="Pfam" id="PF13460"/>
    </source>
</evidence>
<accession>A0A4P6JZ58</accession>
<organism evidence="2 3">
    <name type="scientific">Ktedonosporobacter rubrisoli</name>
    <dbReference type="NCBI Taxonomy" id="2509675"/>
    <lineage>
        <taxon>Bacteria</taxon>
        <taxon>Bacillati</taxon>
        <taxon>Chloroflexota</taxon>
        <taxon>Ktedonobacteria</taxon>
        <taxon>Ktedonobacterales</taxon>
        <taxon>Ktedonosporobacteraceae</taxon>
        <taxon>Ktedonosporobacter</taxon>
    </lineage>
</organism>
<dbReference type="AlphaFoldDB" id="A0A4P6JZ58"/>
<dbReference type="Gene3D" id="3.40.50.720">
    <property type="entry name" value="NAD(P)-binding Rossmann-like Domain"/>
    <property type="match status" value="1"/>
</dbReference>
<dbReference type="SUPFAM" id="SSF51735">
    <property type="entry name" value="NAD(P)-binding Rossmann-fold domains"/>
    <property type="match status" value="1"/>
</dbReference>
<reference evidence="2 3" key="1">
    <citation type="submission" date="2019-01" db="EMBL/GenBank/DDBJ databases">
        <title>Ktedonosporobacter rubrisoli SCAWS-G2.</title>
        <authorList>
            <person name="Huang Y."/>
            <person name="Yan B."/>
        </authorList>
    </citation>
    <scope>NUCLEOTIDE SEQUENCE [LARGE SCALE GENOMIC DNA]</scope>
    <source>
        <strain evidence="2 3">SCAWS-G2</strain>
    </source>
</reference>